<evidence type="ECO:0000313" key="5">
    <source>
        <dbReference type="Proteomes" id="UP000199221"/>
    </source>
</evidence>
<feature type="domain" description="Response regulatory" evidence="3">
    <location>
        <begin position="89"/>
        <end position="201"/>
    </location>
</feature>
<evidence type="ECO:0000313" key="4">
    <source>
        <dbReference type="EMBL" id="SEQ60756.1"/>
    </source>
</evidence>
<name>A0A1H9HEX5_9PSED</name>
<dbReference type="Pfam" id="PF00072">
    <property type="entry name" value="Response_reg"/>
    <property type="match status" value="1"/>
</dbReference>
<dbReference type="PANTHER" id="PTHR44591">
    <property type="entry name" value="STRESS RESPONSE REGULATOR PROTEIN 1"/>
    <property type="match status" value="1"/>
</dbReference>
<dbReference type="AlphaFoldDB" id="A0A1H9HEX5"/>
<dbReference type="PROSITE" id="PS50110">
    <property type="entry name" value="RESPONSE_REGULATORY"/>
    <property type="match status" value="1"/>
</dbReference>
<reference evidence="4 5" key="1">
    <citation type="submission" date="2016-10" db="EMBL/GenBank/DDBJ databases">
        <authorList>
            <person name="de Groot N.N."/>
        </authorList>
    </citation>
    <scope>NUCLEOTIDE SEQUENCE [LARGE SCALE GENOMIC DNA]</scope>
    <source>
        <strain evidence="4 5">LMG 27941</strain>
    </source>
</reference>
<dbReference type="Gene3D" id="3.40.50.2300">
    <property type="match status" value="1"/>
</dbReference>
<dbReference type="SUPFAM" id="SSF52172">
    <property type="entry name" value="CheY-like"/>
    <property type="match status" value="1"/>
</dbReference>
<dbReference type="Proteomes" id="UP000199221">
    <property type="component" value="Unassembled WGS sequence"/>
</dbReference>
<evidence type="ECO:0000256" key="2">
    <source>
        <dbReference type="PROSITE-ProRule" id="PRU00169"/>
    </source>
</evidence>
<evidence type="ECO:0000256" key="1">
    <source>
        <dbReference type="ARBA" id="ARBA00022553"/>
    </source>
</evidence>
<dbReference type="SMART" id="SM00448">
    <property type="entry name" value="REC"/>
    <property type="match status" value="1"/>
</dbReference>
<sequence>MAFSGLSPIDMRMLSRSEELYTQTSSQNAITARCGASGNSHLLKGGWLRPSASTYGAHSVMVVIGTSVLLATASPRAKNMKSEHEMLGLLLIVEDEPILRSMIVEVLQDSGFLLLAVATADEGLEILKLTPVTMLITDVETPGQLNGWELAQIASQQDPKTSIVISSGCVRHETDLIPEGAQFLAKPWSIDLLLSLVTEHRQLLLQKSTSGEDGNS</sequence>
<dbReference type="InterPro" id="IPR011006">
    <property type="entry name" value="CheY-like_superfamily"/>
</dbReference>
<dbReference type="InterPro" id="IPR001789">
    <property type="entry name" value="Sig_transdc_resp-reg_receiver"/>
</dbReference>
<feature type="modified residue" description="4-aspartylphosphate" evidence="2">
    <location>
        <position position="138"/>
    </location>
</feature>
<keyword evidence="1 2" id="KW-0597">Phosphoprotein</keyword>
<accession>A0A1H9HEX5</accession>
<evidence type="ECO:0000259" key="3">
    <source>
        <dbReference type="PROSITE" id="PS50110"/>
    </source>
</evidence>
<dbReference type="EMBL" id="FOEQ01000003">
    <property type="protein sequence ID" value="SEQ60756.1"/>
    <property type="molecule type" value="Genomic_DNA"/>
</dbReference>
<gene>
    <name evidence="4" type="ORF">SAMN05216230_103214</name>
</gene>
<dbReference type="GO" id="GO:0000160">
    <property type="term" value="P:phosphorelay signal transduction system"/>
    <property type="evidence" value="ECO:0007669"/>
    <property type="project" value="InterPro"/>
</dbReference>
<dbReference type="InterPro" id="IPR050595">
    <property type="entry name" value="Bact_response_regulator"/>
</dbReference>
<dbReference type="PANTHER" id="PTHR44591:SF21">
    <property type="entry name" value="TWO-COMPONENT RESPONSE REGULATOR"/>
    <property type="match status" value="1"/>
</dbReference>
<dbReference type="CDD" id="cd00156">
    <property type="entry name" value="REC"/>
    <property type="match status" value="1"/>
</dbReference>
<protein>
    <submittedName>
        <fullName evidence="4">Response regulator receiver domain-containing protein</fullName>
    </submittedName>
</protein>
<organism evidence="4 5">
    <name type="scientific">Pseudomonas soli</name>
    <dbReference type="NCBI Taxonomy" id="1306993"/>
    <lineage>
        <taxon>Bacteria</taxon>
        <taxon>Pseudomonadati</taxon>
        <taxon>Pseudomonadota</taxon>
        <taxon>Gammaproteobacteria</taxon>
        <taxon>Pseudomonadales</taxon>
        <taxon>Pseudomonadaceae</taxon>
        <taxon>Pseudomonas</taxon>
    </lineage>
</organism>
<proteinExistence type="predicted"/>